<feature type="domain" description="Rad50/SbcC-type AAA" evidence="5">
    <location>
        <begin position="12"/>
        <end position="226"/>
    </location>
</feature>
<dbReference type="Pfam" id="PF13476">
    <property type="entry name" value="AAA_23"/>
    <property type="match status" value="1"/>
</dbReference>
<dbReference type="Proteomes" id="UP000031512">
    <property type="component" value="Chromosome 3"/>
</dbReference>
<dbReference type="VEuPathDB" id="PiroplasmaDB:BEWA_008130"/>
<dbReference type="AlphaFoldDB" id="L0B1Q5"/>
<dbReference type="InterPro" id="IPR027417">
    <property type="entry name" value="P-loop_NTPase"/>
</dbReference>
<dbReference type="GO" id="GO:0000724">
    <property type="term" value="P:double-strand break repair via homologous recombination"/>
    <property type="evidence" value="ECO:0007669"/>
    <property type="project" value="TreeGrafter"/>
</dbReference>
<dbReference type="EMBL" id="CP001670">
    <property type="protein sequence ID" value="AFZ81403.1"/>
    <property type="molecule type" value="Genomic_DNA"/>
</dbReference>
<dbReference type="Gene3D" id="3.40.50.300">
    <property type="entry name" value="P-loop containing nucleotide triphosphate hydrolases"/>
    <property type="match status" value="2"/>
</dbReference>
<evidence type="ECO:0000313" key="7">
    <source>
        <dbReference type="Proteomes" id="UP000031512"/>
    </source>
</evidence>
<feature type="coiled-coil region" evidence="4">
    <location>
        <begin position="654"/>
        <end position="681"/>
    </location>
</feature>
<dbReference type="eggNOG" id="KOG0979">
    <property type="taxonomic scope" value="Eukaryota"/>
</dbReference>
<accession>L0B1Q5</accession>
<evidence type="ECO:0000259" key="5">
    <source>
        <dbReference type="Pfam" id="PF13476"/>
    </source>
</evidence>
<dbReference type="GeneID" id="15805714"/>
<dbReference type="PANTHER" id="PTHR45916">
    <property type="entry name" value="STRUCTURAL MAINTENANCE OF CHROMOSOMES PROTEIN 5"/>
    <property type="match status" value="1"/>
</dbReference>
<dbReference type="RefSeq" id="XP_004831069.1">
    <property type="nucleotide sequence ID" value="XM_004831012.1"/>
</dbReference>
<feature type="coiled-coil region" evidence="4">
    <location>
        <begin position="367"/>
        <end position="394"/>
    </location>
</feature>
<evidence type="ECO:0000313" key="6">
    <source>
        <dbReference type="EMBL" id="AFZ81403.1"/>
    </source>
</evidence>
<dbReference type="GO" id="GO:0003697">
    <property type="term" value="F:single-stranded DNA binding"/>
    <property type="evidence" value="ECO:0007669"/>
    <property type="project" value="TreeGrafter"/>
</dbReference>
<dbReference type="GO" id="GO:0016887">
    <property type="term" value="F:ATP hydrolysis activity"/>
    <property type="evidence" value="ECO:0007669"/>
    <property type="project" value="InterPro"/>
</dbReference>
<keyword evidence="7" id="KW-1185">Reference proteome</keyword>
<reference evidence="6 7" key="1">
    <citation type="journal article" date="2012" name="BMC Genomics">
        <title>Comparative genomic analysis and phylogenetic position of Theileria equi.</title>
        <authorList>
            <person name="Kappmeyer L.S."/>
            <person name="Thiagarajan M."/>
            <person name="Herndon D.R."/>
            <person name="Ramsay J.D."/>
            <person name="Caler E."/>
            <person name="Djikeng A."/>
            <person name="Gillespie J.J."/>
            <person name="Lau A.O."/>
            <person name="Roalson E.H."/>
            <person name="Silva J.C."/>
            <person name="Silva M.G."/>
            <person name="Suarez C.E."/>
            <person name="Ueti M.W."/>
            <person name="Nene V.M."/>
            <person name="Mealey R.H."/>
            <person name="Knowles D.P."/>
            <person name="Brayton K.A."/>
        </authorList>
    </citation>
    <scope>NUCLEOTIDE SEQUENCE [LARGE SCALE GENOMIC DNA]</scope>
    <source>
        <strain evidence="6 7">WA</strain>
    </source>
</reference>
<protein>
    <recommendedName>
        <fullName evidence="2">Structural maintenance of chromosomes protein 5</fullName>
    </recommendedName>
</protein>
<evidence type="ECO:0000256" key="3">
    <source>
        <dbReference type="ARBA" id="ARBA00023054"/>
    </source>
</evidence>
<organism evidence="6 7">
    <name type="scientific">Theileria equi strain WA</name>
    <dbReference type="NCBI Taxonomy" id="1537102"/>
    <lineage>
        <taxon>Eukaryota</taxon>
        <taxon>Sar</taxon>
        <taxon>Alveolata</taxon>
        <taxon>Apicomplexa</taxon>
        <taxon>Aconoidasida</taxon>
        <taxon>Piroplasmida</taxon>
        <taxon>Theileriidae</taxon>
        <taxon>Theileria</taxon>
    </lineage>
</organism>
<feature type="coiled-coil region" evidence="4">
    <location>
        <begin position="279"/>
        <end position="317"/>
    </location>
</feature>
<dbReference type="STRING" id="1537102.L0B1Q5"/>
<dbReference type="SUPFAM" id="SSF52540">
    <property type="entry name" value="P-loop containing nucleoside triphosphate hydrolases"/>
    <property type="match status" value="1"/>
</dbReference>
<evidence type="ECO:0000256" key="2">
    <source>
        <dbReference type="ARBA" id="ARBA00018687"/>
    </source>
</evidence>
<dbReference type="InterPro" id="IPR038729">
    <property type="entry name" value="Rad50/SbcC_AAA"/>
</dbReference>
<sequence>MVSLRDGAIKYISMENWMAYTGPVILNAQPGVNIIAAANGSGKSAIVCAIALSLGFDVSILSRGDNIRSFVKRGSTKAVLKIGIVDNASANGIIHIKRRISLSESISKNKSSESGNKSEGTTVKHNTNVKNEWFIDDKPVTLDYIKSLHMKLNIQVNNLLTFLAQANVGKFAAMNQHELFRSTLKAVDPQLYTDLDLLIDLTNQLKSRTSKSQLIEQELNSCNIKLSELNAINDSMIKLREAQLYSSITKLRLHKIKVSNLNKGLATTKKNIADYNGYISRDEGELKMLQRKFDKTKKEANNLLEHAKDRMRSATELNDLNSTVTVNGEPHKVFEEPNNNVIDKIYFQSITNLKKLLSDFKSEVSRRKISEDNVDKLKEKLEFLNKEIASIRSTMVSTNELVDKIAECKITEESLRYRLQKFNSKQTKSFSETQLDSLLKRLPYTKREHFNLYIKHCQKHNITPQNIVINDLKVNGKLNCCIVEESLGKYLECFILDNTDYNANISLLKDFRLPMITIPEVEHILCNVTPKMKEFGVVAFLHEIIDSSSITKQVLSSVAQINESFIVDGRKLNINNKNEGFYTRFYKIMIEEISYQLGRPINTLKYYIGNKKHIYKLIQGNDDLYTDTETTINQPKILIDYSNYQNCGNDREDVEKIQIELNRITDQLYSLNKQLNEQNNANKHISRKLYALTRQQISVEKSLKSLFPTSESQKDRNWRTELKETKMKQIEFINKAISIKTDIIMKWLEKSSDIRNNLYEANRTYKLYLNSEIELKQIQDALNTSTDALKLLKTKLETLQNTQKEQEERISFYNDSIRELENSIKSSKLSNPVDGSQRKSTAEIIKEFATKINHLNEGELEKELIRAENQVKQLESDDCEQSQIIKKINEGEMLKMKLIQDLKDIKQSIEATNMERNAKFSDWSTEIKSLVKEIDTKFGRYMEYIGDGSAGQVRLDIDLDNIKESKIRILVKFSREKDLLPLTTSYQSGGERGVTTMVYILAVQYITKNAFFVIDEINQGLDSHYERKLMTLLLDDAIDFREEVSYDSKKAKLGSPQYFILTPQLIPGIDLRKATLHFPLNGSGIGSDLTVLWY</sequence>
<dbReference type="KEGG" id="beq:BEWA_008130"/>
<name>L0B1Q5_THEEQ</name>
<dbReference type="PANTHER" id="PTHR45916:SF1">
    <property type="entry name" value="STRUCTURAL MAINTENANCE OF CHROMOSOMES PROTEIN 5"/>
    <property type="match status" value="1"/>
</dbReference>
<dbReference type="OrthoDB" id="10254973at2759"/>
<keyword evidence="3 4" id="KW-0175">Coiled coil</keyword>
<evidence type="ECO:0000256" key="4">
    <source>
        <dbReference type="SAM" id="Coils"/>
    </source>
</evidence>
<gene>
    <name evidence="6" type="ORF">BEWA_008130</name>
</gene>
<evidence type="ECO:0000256" key="1">
    <source>
        <dbReference type="ARBA" id="ARBA00010171"/>
    </source>
</evidence>
<comment type="similarity">
    <text evidence="1">Belongs to the SMC family. SMC5 subfamily.</text>
</comment>
<feature type="coiled-coil region" evidence="4">
    <location>
        <begin position="782"/>
        <end position="823"/>
    </location>
</feature>
<dbReference type="GO" id="GO:0005634">
    <property type="term" value="C:nucleus"/>
    <property type="evidence" value="ECO:0007669"/>
    <property type="project" value="TreeGrafter"/>
</dbReference>
<dbReference type="GO" id="GO:0030915">
    <property type="term" value="C:Smc5-Smc6 complex"/>
    <property type="evidence" value="ECO:0007669"/>
    <property type="project" value="TreeGrafter"/>
</dbReference>
<proteinExistence type="inferred from homology"/>